<sequence length="166" mass="18839">MTKTNMHSFTAPIDLIGINPFVLVPGLILENIFKAAGKNKGPIPVKGTVNREPYNQTLVRFRGEWRLYINTTMLPNSPQRIGERIQITIAYNNIAPPETKAPVAFEQALKKDKEAKAVYDQLAPYLRKEINRYLSGLKTQESLKKNISRALNFLKGKERFIGRDTP</sequence>
<dbReference type="SUPFAM" id="SSF141694">
    <property type="entry name" value="AF2212/PG0164-like"/>
    <property type="match status" value="1"/>
</dbReference>
<evidence type="ECO:0000313" key="2">
    <source>
        <dbReference type="Proteomes" id="UP001325680"/>
    </source>
</evidence>
<dbReference type="Proteomes" id="UP001325680">
    <property type="component" value="Chromosome"/>
</dbReference>
<protein>
    <submittedName>
        <fullName evidence="1">YdeI/OmpD-associated family protein</fullName>
    </submittedName>
</protein>
<dbReference type="RefSeq" id="WP_245957796.1">
    <property type="nucleotide sequence ID" value="NZ_CP139960.1"/>
</dbReference>
<proteinExistence type="predicted"/>
<gene>
    <name evidence="1" type="ORF">U0035_16510</name>
</gene>
<evidence type="ECO:0000313" key="1">
    <source>
        <dbReference type="EMBL" id="WQD37273.1"/>
    </source>
</evidence>
<accession>A0ABZ0W3R7</accession>
<name>A0ABZ0W3R7_9BACT</name>
<dbReference type="Pfam" id="PF13376">
    <property type="entry name" value="OmdA"/>
    <property type="match status" value="1"/>
</dbReference>
<dbReference type="EMBL" id="CP139960">
    <property type="protein sequence ID" value="WQD37273.1"/>
    <property type="molecule type" value="Genomic_DNA"/>
</dbReference>
<reference evidence="1 2" key="1">
    <citation type="submission" date="2023-12" db="EMBL/GenBank/DDBJ databases">
        <title>Genome sequencing and assembly of bacterial species from a model synthetic community.</title>
        <authorList>
            <person name="Hogle S.L."/>
        </authorList>
    </citation>
    <scope>NUCLEOTIDE SEQUENCE [LARGE SCALE GENOMIC DNA]</scope>
    <source>
        <strain evidence="1 2">HAMBI_3031</strain>
    </source>
</reference>
<keyword evidence="2" id="KW-1185">Reference proteome</keyword>
<organism evidence="1 2">
    <name type="scientific">Niabella yanshanensis</name>
    <dbReference type="NCBI Taxonomy" id="577386"/>
    <lineage>
        <taxon>Bacteria</taxon>
        <taxon>Pseudomonadati</taxon>
        <taxon>Bacteroidota</taxon>
        <taxon>Chitinophagia</taxon>
        <taxon>Chitinophagales</taxon>
        <taxon>Chitinophagaceae</taxon>
        <taxon>Niabella</taxon>
    </lineage>
</organism>